<dbReference type="eggNOG" id="COG3622">
    <property type="taxonomic scope" value="Bacteria"/>
</dbReference>
<feature type="chain" id="PRO_5004787748" evidence="2">
    <location>
        <begin position="30"/>
        <end position="299"/>
    </location>
</feature>
<protein>
    <submittedName>
        <fullName evidence="4">Hydroxypyruvate isomerase</fullName>
    </submittedName>
</protein>
<dbReference type="OrthoDB" id="9786584at2"/>
<dbReference type="EMBL" id="CP007035">
    <property type="protein sequence ID" value="AHF14800.1"/>
    <property type="molecule type" value="Genomic_DNA"/>
</dbReference>
<dbReference type="HOGENOM" id="CLU_050006_3_0_10"/>
<reference evidence="4 5" key="1">
    <citation type="submission" date="2013-12" db="EMBL/GenBank/DDBJ databases">
        <authorList>
            <consortium name="DOE Joint Genome Institute"/>
            <person name="Eisen J."/>
            <person name="Huntemann M."/>
            <person name="Han J."/>
            <person name="Chen A."/>
            <person name="Kyrpides N."/>
            <person name="Mavromatis K."/>
            <person name="Markowitz V."/>
            <person name="Palaniappan K."/>
            <person name="Ivanova N."/>
            <person name="Schaumberg A."/>
            <person name="Pati A."/>
            <person name="Liolios K."/>
            <person name="Nordberg H.P."/>
            <person name="Cantor M.N."/>
            <person name="Hua S.X."/>
            <person name="Woyke T."/>
        </authorList>
    </citation>
    <scope>NUCLEOTIDE SEQUENCE [LARGE SCALE GENOMIC DNA]</scope>
    <source>
        <strain evidence="5">DSM 19437</strain>
    </source>
</reference>
<evidence type="ECO:0000313" key="5">
    <source>
        <dbReference type="Proteomes" id="UP000003586"/>
    </source>
</evidence>
<dbReference type="PROSITE" id="PS51318">
    <property type="entry name" value="TAT"/>
    <property type="match status" value="1"/>
</dbReference>
<dbReference type="GO" id="GO:0016853">
    <property type="term" value="F:isomerase activity"/>
    <property type="evidence" value="ECO:0007669"/>
    <property type="project" value="UniProtKB-KW"/>
</dbReference>
<dbReference type="InterPro" id="IPR013022">
    <property type="entry name" value="Xyl_isomerase-like_TIM-brl"/>
</dbReference>
<accession>W0EVG8</accession>
<name>W0EVG8_9BACT</name>
<dbReference type="Gene3D" id="3.20.20.150">
    <property type="entry name" value="Divalent-metal-dependent TIM barrel enzymes"/>
    <property type="match status" value="1"/>
</dbReference>
<dbReference type="InterPro" id="IPR050417">
    <property type="entry name" value="Sugar_Epim/Isomerase"/>
</dbReference>
<keyword evidence="2" id="KW-0732">Signal</keyword>
<keyword evidence="4" id="KW-0670">Pyruvate</keyword>
<sequence>MEKKNPTRRSVIKALALTTAMAGNVNLWAAGTAQKKKEAMKLKGNINHSVCQWTFGKMPLDELCLNAKKLGLGAIDLLAPKDWPTLQKHGLICSMCYIPGKVSLTDGFAGTEFHAGLIRDYEEGIPLVAKAGYKNLICFSGSRRGMDDETGFKNCVDGLKKILPLAEKNKVTLVMELLNSKVDHHDYMCDHTAWGVELCKRLGSENFKLLYDIYHMQVDEGNVIANIRQHHEYIAHYHTAGVPGRHELNDKQELYYPAIMNAIVATGFKGHVAQEFIPTGKTVEEKLQALKDAITVCDV</sequence>
<dbReference type="KEGG" id="nso:NIASO_05600"/>
<evidence type="ECO:0000313" key="4">
    <source>
        <dbReference type="EMBL" id="AHF14800.1"/>
    </source>
</evidence>
<dbReference type="Proteomes" id="UP000003586">
    <property type="component" value="Chromosome"/>
</dbReference>
<keyword evidence="5" id="KW-1185">Reference proteome</keyword>
<evidence type="ECO:0000256" key="2">
    <source>
        <dbReference type="SAM" id="SignalP"/>
    </source>
</evidence>
<dbReference type="InterPro" id="IPR006311">
    <property type="entry name" value="TAT_signal"/>
</dbReference>
<evidence type="ECO:0000256" key="1">
    <source>
        <dbReference type="ARBA" id="ARBA00023235"/>
    </source>
</evidence>
<dbReference type="SUPFAM" id="SSF51658">
    <property type="entry name" value="Xylose isomerase-like"/>
    <property type="match status" value="1"/>
</dbReference>
<evidence type="ECO:0000259" key="3">
    <source>
        <dbReference type="Pfam" id="PF01261"/>
    </source>
</evidence>
<feature type="signal peptide" evidence="2">
    <location>
        <begin position="1"/>
        <end position="29"/>
    </location>
</feature>
<organism evidence="4 5">
    <name type="scientific">Niabella soli DSM 19437</name>
    <dbReference type="NCBI Taxonomy" id="929713"/>
    <lineage>
        <taxon>Bacteria</taxon>
        <taxon>Pseudomonadati</taxon>
        <taxon>Bacteroidota</taxon>
        <taxon>Chitinophagia</taxon>
        <taxon>Chitinophagales</taxon>
        <taxon>Chitinophagaceae</taxon>
        <taxon>Niabella</taxon>
    </lineage>
</organism>
<dbReference type="PANTHER" id="PTHR43489:SF3">
    <property type="entry name" value="XYLOSE ISOMERASE DOMAIN PROTEIN TIM BARREL"/>
    <property type="match status" value="1"/>
</dbReference>
<proteinExistence type="predicted"/>
<dbReference type="Pfam" id="PF01261">
    <property type="entry name" value="AP_endonuc_2"/>
    <property type="match status" value="1"/>
</dbReference>
<dbReference type="PANTHER" id="PTHR43489">
    <property type="entry name" value="ISOMERASE"/>
    <property type="match status" value="1"/>
</dbReference>
<dbReference type="STRING" id="929713.NIASO_05600"/>
<dbReference type="AlphaFoldDB" id="W0EVG8"/>
<gene>
    <name evidence="4" type="ORF">NIASO_05600</name>
</gene>
<feature type="domain" description="Xylose isomerase-like TIM barrel" evidence="3">
    <location>
        <begin position="117"/>
        <end position="292"/>
    </location>
</feature>
<dbReference type="InterPro" id="IPR036237">
    <property type="entry name" value="Xyl_isomerase-like_sf"/>
</dbReference>
<dbReference type="RefSeq" id="WP_008582917.1">
    <property type="nucleotide sequence ID" value="NZ_CP007035.1"/>
</dbReference>
<keyword evidence="1 4" id="KW-0413">Isomerase</keyword>